<reference evidence="3" key="1">
    <citation type="submission" date="2023-06" db="EMBL/GenBank/DDBJ databases">
        <title>Phylogenetic Diversity of Rhizobium strains.</title>
        <authorList>
            <person name="Moura F.T."/>
            <person name="Helene L.C.F."/>
            <person name="Hungria M."/>
        </authorList>
    </citation>
    <scope>NUCLEOTIDE SEQUENCE</scope>
    <source>
        <strain evidence="3">CCGE526</strain>
    </source>
</reference>
<proteinExistence type="predicted"/>
<protein>
    <submittedName>
        <fullName evidence="3">Uncharacterized protein</fullName>
    </submittedName>
</protein>
<feature type="region of interest" description="Disordered" evidence="1">
    <location>
        <begin position="23"/>
        <end position="77"/>
    </location>
</feature>
<evidence type="ECO:0000313" key="4">
    <source>
        <dbReference type="Proteomes" id="UP001172645"/>
    </source>
</evidence>
<evidence type="ECO:0000313" key="3">
    <source>
        <dbReference type="EMBL" id="MDL2397441.1"/>
    </source>
</evidence>
<gene>
    <name evidence="3" type="ORF">PY649_00915</name>
</gene>
<dbReference type="RefSeq" id="WP_285866199.1">
    <property type="nucleotide sequence ID" value="NZ_JARFYM010000001.1"/>
</dbReference>
<feature type="signal peptide" evidence="2">
    <location>
        <begin position="1"/>
        <end position="21"/>
    </location>
</feature>
<name>A0ABT7JM70_9HYPH</name>
<feature type="chain" id="PRO_5046863238" evidence="2">
    <location>
        <begin position="22"/>
        <end position="134"/>
    </location>
</feature>
<keyword evidence="4" id="KW-1185">Reference proteome</keyword>
<comment type="caution">
    <text evidence="3">The sequence shown here is derived from an EMBL/GenBank/DDBJ whole genome shotgun (WGS) entry which is preliminary data.</text>
</comment>
<dbReference type="Proteomes" id="UP001172645">
    <property type="component" value="Unassembled WGS sequence"/>
</dbReference>
<feature type="compositionally biased region" description="Low complexity" evidence="1">
    <location>
        <begin position="36"/>
        <end position="45"/>
    </location>
</feature>
<evidence type="ECO:0000256" key="1">
    <source>
        <dbReference type="SAM" id="MobiDB-lite"/>
    </source>
</evidence>
<organism evidence="3 4">
    <name type="scientific">Rhizobium mayense</name>
    <dbReference type="NCBI Taxonomy" id="1312184"/>
    <lineage>
        <taxon>Bacteria</taxon>
        <taxon>Pseudomonadati</taxon>
        <taxon>Pseudomonadota</taxon>
        <taxon>Alphaproteobacteria</taxon>
        <taxon>Hyphomicrobiales</taxon>
        <taxon>Rhizobiaceae</taxon>
        <taxon>Rhizobium/Agrobacterium group</taxon>
        <taxon>Rhizobium</taxon>
    </lineage>
</organism>
<sequence>MKTFLSIAALTVLLSAGVSFAQQAPNAATPTPPAQQPAQPETAPTANPPHPPAMGQHRPDDDAMMMRGGWHGGPMNHRPMLSKAARFRIENGDVKIDVKCADDEPMKACADEVNQILDRLEGRSSSSSPYDDDQ</sequence>
<accession>A0ABT7JM70</accession>
<dbReference type="EMBL" id="JARFYM010000001">
    <property type="protein sequence ID" value="MDL2397441.1"/>
    <property type="molecule type" value="Genomic_DNA"/>
</dbReference>
<evidence type="ECO:0000256" key="2">
    <source>
        <dbReference type="SAM" id="SignalP"/>
    </source>
</evidence>
<keyword evidence="2" id="KW-0732">Signal</keyword>